<dbReference type="OrthoDB" id="9974052at2"/>
<evidence type="ECO:0000313" key="3">
    <source>
        <dbReference type="EMBL" id="ABC80720.1"/>
    </source>
</evidence>
<dbReference type="RefSeq" id="WP_011420003.1">
    <property type="nucleotide sequence ID" value="NC_007760.1"/>
</dbReference>
<keyword evidence="1" id="KW-0175">Coiled coil</keyword>
<dbReference type="HOGENOM" id="CLU_2713518_0_0_7"/>
<dbReference type="Proteomes" id="UP000001935">
    <property type="component" value="Chromosome"/>
</dbReference>
<dbReference type="AlphaFoldDB" id="Q2IPJ2"/>
<evidence type="ECO:0000256" key="2">
    <source>
        <dbReference type="SAM" id="MobiDB-lite"/>
    </source>
</evidence>
<feature type="compositionally biased region" description="Basic and acidic residues" evidence="2">
    <location>
        <begin position="16"/>
        <end position="25"/>
    </location>
</feature>
<evidence type="ECO:0000313" key="4">
    <source>
        <dbReference type="Proteomes" id="UP000001935"/>
    </source>
</evidence>
<accession>Q2IPJ2</accession>
<proteinExistence type="predicted"/>
<dbReference type="KEGG" id="ade:Adeh_0945"/>
<protein>
    <submittedName>
        <fullName evidence="3">Uncharacterized protein</fullName>
    </submittedName>
</protein>
<gene>
    <name evidence="3" type="ordered locus">Adeh_0945</name>
</gene>
<dbReference type="STRING" id="290397.Adeh_0945"/>
<reference evidence="3" key="1">
    <citation type="submission" date="2006-01" db="EMBL/GenBank/DDBJ databases">
        <title>Complete sequence of Anaeromyxobacter dehalogenans 2CP-C.</title>
        <authorList>
            <consortium name="US DOE Joint Genome Institute"/>
            <person name="Copeland A."/>
            <person name="Lucas S."/>
            <person name="Lapidus A."/>
            <person name="Barry K."/>
            <person name="Detter J.C."/>
            <person name="Glavina T."/>
            <person name="Hammon N."/>
            <person name="Israni S."/>
            <person name="Pitluck S."/>
            <person name="Brettin T."/>
            <person name="Bruce D."/>
            <person name="Han C."/>
            <person name="Tapia R."/>
            <person name="Gilna P."/>
            <person name="Kiss H."/>
            <person name="Schmutz J."/>
            <person name="Larimer F."/>
            <person name="Land M."/>
            <person name="Kyrpides N."/>
            <person name="Anderson I."/>
            <person name="Sanford R.A."/>
            <person name="Ritalahti K.M."/>
            <person name="Thomas H.S."/>
            <person name="Kirby J.R."/>
            <person name="Zhulin I.B."/>
            <person name="Loeffler F.E."/>
            <person name="Richardson P."/>
        </authorList>
    </citation>
    <scope>NUCLEOTIDE SEQUENCE</scope>
    <source>
        <strain evidence="3">2CP-C</strain>
    </source>
</reference>
<sequence>MGDAGDPPRQPQPRLEVLRGGRGDTEPAGPPRLGRDALRIIPGGPAGDLQAAIEETVQAARQMRREIEERIARALDELF</sequence>
<feature type="region of interest" description="Disordered" evidence="2">
    <location>
        <begin position="1"/>
        <end position="37"/>
    </location>
</feature>
<name>Q2IPJ2_ANADE</name>
<dbReference type="EMBL" id="CP000251">
    <property type="protein sequence ID" value="ABC80720.1"/>
    <property type="molecule type" value="Genomic_DNA"/>
</dbReference>
<organism evidence="3 4">
    <name type="scientific">Anaeromyxobacter dehalogenans (strain 2CP-C)</name>
    <dbReference type="NCBI Taxonomy" id="290397"/>
    <lineage>
        <taxon>Bacteria</taxon>
        <taxon>Pseudomonadati</taxon>
        <taxon>Myxococcota</taxon>
        <taxon>Myxococcia</taxon>
        <taxon>Myxococcales</taxon>
        <taxon>Cystobacterineae</taxon>
        <taxon>Anaeromyxobacteraceae</taxon>
        <taxon>Anaeromyxobacter</taxon>
    </lineage>
</organism>
<feature type="coiled-coil region" evidence="1">
    <location>
        <begin position="46"/>
        <end position="77"/>
    </location>
</feature>
<evidence type="ECO:0000256" key="1">
    <source>
        <dbReference type="SAM" id="Coils"/>
    </source>
</evidence>